<dbReference type="EMBL" id="CM043018">
    <property type="protein sequence ID" value="KAI4462841.1"/>
    <property type="molecule type" value="Genomic_DNA"/>
</dbReference>
<name>A0ACB9T7Q1_HOLOL</name>
<gene>
    <name evidence="1" type="ORF">MML48_4g00003094</name>
</gene>
<reference evidence="1" key="1">
    <citation type="submission" date="2022-04" db="EMBL/GenBank/DDBJ databases">
        <title>Chromosome-scale genome assembly of Holotrichia oblita Faldermann.</title>
        <authorList>
            <person name="Rongchong L."/>
        </authorList>
    </citation>
    <scope>NUCLEOTIDE SEQUENCE</scope>
    <source>
        <strain evidence="1">81SQS9</strain>
    </source>
</reference>
<evidence type="ECO:0000313" key="1">
    <source>
        <dbReference type="EMBL" id="KAI4462841.1"/>
    </source>
</evidence>
<protein>
    <submittedName>
        <fullName evidence="1">Protein bark beetle</fullName>
    </submittedName>
</protein>
<sequence length="2793" mass="318772">MGNGKVPRQSQSWTLADMETACRQLGFQGGTFFNWFNRQMPLKPRLLYEEPNCIGTESTIFECQWNSRQMGAGVCDYHPDLAIECLPRHDQSLPFWRGIRFENAKYSKVITLHNTLYVPRSNSRLEHVVVKYAGTGRFQNTSDAVHVHGIPPIMDHIDVLYSAYNGINITLPDGGFEISNCKVTGNRGYGIFINSTFGLARIDKCTVTENGGDGIRYVHTEERPDEKYDKSNIYDFCTLATTAGQTFPIQVFAEQELFSNRDTRCTKTFKTRFDNVITLYFLRAETDRNASASIEVYDGSGINNRHIISFQIYNNTRPQAVTTISNQIHIVFNAEPRTRTFMYMRLLSGLSKTYDLNISRSDISENNGRGVAVDNLKSHVHIHDSSISKNNHVAGFHVTSGVGNVNVTQSRISFNEGDGINITYTGGCRNISRSSVTSNQGYGVAVWLNDTKETEYIYANQSSVVQYSNIVKNLDIGVLHGNFCGDANVNITGNTFENSLHDALEILSCWRISNHSLKLQIGHNNFISNQRIGVKIKPALNINGRIEFNSFKKGLHGALLIKNKPLEEFNILPLKIIVQQNYFLQNTGIFVVNMGLSPYSESQHLLFTRNFVRDNVITEPFLPEDGSAGSLIPRSRVAAPVAVGSNNIDVFRNIIDNPSSKYEIGSQLEDQSKLINCTFNWIGSSNEEVIFNRIFHRYNRYNLARISYVPFLLHNSNPLTTRVNTIQLYVPLFNTKDTSSVGGEIEGEETLTRGEYIVEKDINIRPGGKLTLEPGVTLRFPPSIGIMVGGKLEARGDEPDSIKFTLKEEISFVNTSFDEENPVESDTEIVEMESKVPVRLLGGKVDTEGRLQVKIDNEWGTVCNYNWNIKDAALVCHQLGLALNPYDWYLERNEIPDAGTSERIVLSNVQCEDHDIDITKCRSEKKSDFENSCMHENDVGVRCYKTSWAGLRFGVLAERSNLQFITIEKSGLLDYAANAFKPALQMDFARHNFEDIRITDNFHDGLSIMYSDIFTEDTVNVVKNSEFVNNKGAGISFKQLGLKIIGGLIENNYIGIEHNPALTGLQQRELAGWFTNQEPEISYRPFWIPHENDVNELYISQGETKYLVTSQVSVDSISRSYRIRCIPGYVIGIQLLNPIENRSSEIINIHDSQSYNNRSDVWDLRRDLTVFPTTASSHGIIIDYTSGTYALGGTVLVLSAIRAPVQDVYNRIVKGPVPTTTITGAKIRNNVYGVHVSYYNRYLNELGDHFLRKANETLKIISSEISHNRREAMFVHSPHWDLHRSNISETVFMINKTLITDNGGGIYHFSRDMRASNNLFHYILEDDTIERNAADGFHINLPYVWQYNENFTHSVYMSNNTWRNNRNFNIIIDGHFAIVNITRSLFSDNQCNQGLLSMRGMEKKMLINFNKFENNNGKYIVDFSSDSQSEIVGEIPAKFIFNEFYRNRYMSNVRGFGVFQIQHYPTSVVNFRGIQKVNINRNLFSENNLEYQLVAGIRTARINNFVDVTENWWGTNIEEEIRRAIFDFDDWNNHAIARFMPFLVENNIEGSHSMSTESNRRINLDNLGGRINEDLIIPQRSNPYIINQDITVMPHTTLTISPGVIMEFAPNVGILVLGSLKAQGLKGAEIIMRPLQQTSNLETKYVEKRDIRQKRELENFSMQDSIRLCKGRNCDEKELNNEGFLEYFNKTTLQWIPMCDPRFTERNAQVVCRELGFDYLSAFFEYDIRIEYHSNSLSRIWSWPEPLQCKGTENRYEDCPIRLNGQQFGHRHECKWNSRFVFIHCDEPSLKSGLQYWGGVRFTDSEFEQRLYEHRIHDVNTHDTIRREESILELVNIIGAGILHNEKSPAVQSVVKSPKINFISVSQSASHGINLISPADTMNLISNTVTDSLGVGVNILSIPGEGRESDESSFTPVADLNIPYNIFSLLDICDTTKEVKIEERIIIYYKYDNHPVNCVKIIKSAYNIKPLGFRLMQFNLFNSTNNKYGIPDLIQLYDGDIYNVTSKLIKTITTESGDEKKMVRTRLPSLSIKLFANGASSNYGFIAEIVTLPISAIGFNRDVQHNITNSVIDNNREGGLLYVSAGEVNPIVTIERNQFKGNCQKLYGNFTTCKSAINMDIQNTRTIYFRNNLVDSNQGGLSIRADSRGSATSLKGFIHNNLFVNNTNLPTLYVEGRQSSPYQEVTIYRNYFTRNVAMYYNNIVLKQTVSNFTYNYVKRNIGLQNLEVSGFDKVRLPIYQSTSHNGFYENYAVLRDSRSTIVAGTAGQHYVDNIFYNPNNDYEMITVNKSRTLEVWRTKIDAAYNYWGFNTTLAVSGRIRDQSDDERLLEVNYVPYYMNNKTILDAKCPPGWNLVGNNTCYMFIGAPMTFYEARRFCEADNATMPYLIGNLNYYAVNAFLMRQQHWYLYSDRVWVQHIDMRDQCTLFAYETIEIGDCGERYPFICEIDPKIYIDPLTWHGDALTIGIICAVLLAILLLALICGCWWQKTKYRQTQRFERRNSIRQSLHSLRSVGTANGFDMSYRRKPTQLSARSTDTLTKNSDYKKMISNGSIDSMEKSTYTSTIDDNQSYDTYETHNPNITGIQYNQDFKPETVNQYAQPHFNLAYKNEGFKDNSTFASNSNYQSRAESVHDSNINEETPIIHADNNVNAPSFPPSEYYTTDTLPLSGTSEKSDPSTNIYHNPNTQFLNELSSKLPRRADELPERHYARSMSYTPDYNAVALEHPDHQYFDDRPHSDVLETDFDEIEPKPKSRSKSEALLETNFDYEPDEIVQNYPMTQASRSKSQPLETAM</sequence>
<organism evidence="1 2">
    <name type="scientific">Holotrichia oblita</name>
    <name type="common">Chafer beetle</name>
    <dbReference type="NCBI Taxonomy" id="644536"/>
    <lineage>
        <taxon>Eukaryota</taxon>
        <taxon>Metazoa</taxon>
        <taxon>Ecdysozoa</taxon>
        <taxon>Arthropoda</taxon>
        <taxon>Hexapoda</taxon>
        <taxon>Insecta</taxon>
        <taxon>Pterygota</taxon>
        <taxon>Neoptera</taxon>
        <taxon>Endopterygota</taxon>
        <taxon>Coleoptera</taxon>
        <taxon>Polyphaga</taxon>
        <taxon>Scarabaeiformia</taxon>
        <taxon>Scarabaeidae</taxon>
        <taxon>Melolonthinae</taxon>
        <taxon>Holotrichia</taxon>
    </lineage>
</organism>
<keyword evidence="2" id="KW-1185">Reference proteome</keyword>
<dbReference type="Proteomes" id="UP001056778">
    <property type="component" value="Chromosome 4"/>
</dbReference>
<evidence type="ECO:0000313" key="2">
    <source>
        <dbReference type="Proteomes" id="UP001056778"/>
    </source>
</evidence>
<proteinExistence type="predicted"/>
<accession>A0ACB9T7Q1</accession>
<comment type="caution">
    <text evidence="1">The sequence shown here is derived from an EMBL/GenBank/DDBJ whole genome shotgun (WGS) entry which is preliminary data.</text>
</comment>